<dbReference type="GO" id="GO:0004635">
    <property type="term" value="F:phosphoribosyl-AMP cyclohydrolase activity"/>
    <property type="evidence" value="ECO:0007669"/>
    <property type="project" value="UniProtKB-UniRule"/>
</dbReference>
<comment type="similarity">
    <text evidence="5">In the C-terminal section; belongs to the PRA-PH family.</text>
</comment>
<keyword evidence="9 11" id="KW-0378">Hydrolase</keyword>
<reference evidence="13 14" key="1">
    <citation type="submission" date="2015-09" db="EMBL/GenBank/DDBJ databases">
        <authorList>
            <consortium name="Pathogen Informatics"/>
        </authorList>
    </citation>
    <scope>NUCLEOTIDE SEQUENCE [LARGE SCALE GENOMIC DNA]</scope>
    <source>
        <strain evidence="13 14">2789STDY5834863</strain>
    </source>
</reference>
<sequence>MENTANLKSSIAWSDFKLNSDGMVPVIAQDYQTNEVLMLAYMNEEAFNTTLETGKMTYWSRSRNELWTKGLTSGHLQFVKSLTLDCDNDTILAKVEQIGAACHTGNRTCFFKTLTEV</sequence>
<feature type="binding site" evidence="11">
    <location>
        <position position="102"/>
    </location>
    <ligand>
        <name>Zn(2+)</name>
        <dbReference type="ChEBI" id="CHEBI:29105"/>
        <note>ligand shared between dimeric partners</note>
    </ligand>
</feature>
<dbReference type="eggNOG" id="COG0139">
    <property type="taxonomic scope" value="Bacteria"/>
</dbReference>
<organism evidence="13 14">
    <name type="scientific">Blautia wexlerae</name>
    <dbReference type="NCBI Taxonomy" id="418240"/>
    <lineage>
        <taxon>Bacteria</taxon>
        <taxon>Bacillati</taxon>
        <taxon>Bacillota</taxon>
        <taxon>Clostridia</taxon>
        <taxon>Lachnospirales</taxon>
        <taxon>Lachnospiraceae</taxon>
        <taxon>Blautia</taxon>
    </lineage>
</organism>
<dbReference type="GO" id="GO:0004636">
    <property type="term" value="F:phosphoribosyl-ATP diphosphatase activity"/>
    <property type="evidence" value="ECO:0007669"/>
    <property type="project" value="UniProtKB-EC"/>
</dbReference>
<evidence type="ECO:0000256" key="6">
    <source>
        <dbReference type="ARBA" id="ARBA00008299"/>
    </source>
</evidence>
<dbReference type="PANTHER" id="PTHR42945">
    <property type="entry name" value="HISTIDINE BIOSYNTHESIS BIFUNCTIONAL PROTEIN"/>
    <property type="match status" value="1"/>
</dbReference>
<keyword evidence="11" id="KW-0479">Metal-binding</keyword>
<dbReference type="PANTHER" id="PTHR42945:SF1">
    <property type="entry name" value="HISTIDINE BIOSYNTHESIS BIFUNCTIONAL PROTEIN HIS7"/>
    <property type="match status" value="1"/>
</dbReference>
<feature type="binding site" evidence="11">
    <location>
        <position position="86"/>
    </location>
    <ligand>
        <name>Zn(2+)</name>
        <dbReference type="ChEBI" id="CHEBI:29105"/>
        <note>ligand shared between dimeric partners</note>
    </ligand>
</feature>
<dbReference type="EC" id="3.5.4.19" evidence="11"/>
<comment type="pathway">
    <text evidence="4">Amino-acid biosynthesis; L-histidine biosynthesis; L-histidine from 5-phospho-alpha-D-ribose 1-diphosphate: step 2/9.</text>
</comment>
<dbReference type="InterPro" id="IPR038019">
    <property type="entry name" value="PRib_AMP_CycHydrolase_sf"/>
</dbReference>
<comment type="catalytic activity">
    <reaction evidence="1 11">
        <text>1-(5-phospho-beta-D-ribosyl)-5'-AMP + H2O = 1-(5-phospho-beta-D-ribosyl)-5-[(5-phospho-beta-D-ribosylamino)methylideneamino]imidazole-4-carboxamide</text>
        <dbReference type="Rhea" id="RHEA:20049"/>
        <dbReference type="ChEBI" id="CHEBI:15377"/>
        <dbReference type="ChEBI" id="CHEBI:58435"/>
        <dbReference type="ChEBI" id="CHEBI:59457"/>
        <dbReference type="EC" id="3.5.4.19"/>
    </reaction>
</comment>
<comment type="subunit">
    <text evidence="11">Homodimer.</text>
</comment>
<feature type="binding site" evidence="11">
    <location>
        <position position="85"/>
    </location>
    <ligand>
        <name>Mg(2+)</name>
        <dbReference type="ChEBI" id="CHEBI:18420"/>
    </ligand>
</feature>
<comment type="pathway">
    <text evidence="3 11">Amino-acid biosynthesis; L-histidine biosynthesis; L-histidine from 5-phospho-alpha-D-ribose 1-diphosphate: step 3/9.</text>
</comment>
<protein>
    <recommendedName>
        <fullName evidence="11">Phosphoribosyl-AMP cyclohydrolase</fullName>
        <shortName evidence="11">PRA-CH</shortName>
        <ecNumber evidence="11">3.5.4.19</ecNumber>
    </recommendedName>
</protein>
<dbReference type="EMBL" id="CYZN01000001">
    <property type="protein sequence ID" value="CUN41269.1"/>
    <property type="molecule type" value="Genomic_DNA"/>
</dbReference>
<gene>
    <name evidence="11" type="primary">hisI</name>
    <name evidence="13" type="ORF">ERS852478_00019</name>
</gene>
<dbReference type="Pfam" id="PF01502">
    <property type="entry name" value="PRA-CH"/>
    <property type="match status" value="1"/>
</dbReference>
<evidence type="ECO:0000256" key="5">
    <source>
        <dbReference type="ARBA" id="ARBA00007731"/>
    </source>
</evidence>
<feature type="binding site" evidence="11">
    <location>
        <position position="89"/>
    </location>
    <ligand>
        <name>Mg(2+)</name>
        <dbReference type="ChEBI" id="CHEBI:18420"/>
    </ligand>
</feature>
<dbReference type="HAMAP" id="MF_01021">
    <property type="entry name" value="HisI"/>
    <property type="match status" value="1"/>
</dbReference>
<comment type="catalytic activity">
    <reaction evidence="2">
        <text>1-(5-phospho-beta-D-ribosyl)-ATP + H2O = 1-(5-phospho-beta-D-ribosyl)-5'-AMP + diphosphate + H(+)</text>
        <dbReference type="Rhea" id="RHEA:22828"/>
        <dbReference type="ChEBI" id="CHEBI:15377"/>
        <dbReference type="ChEBI" id="CHEBI:15378"/>
        <dbReference type="ChEBI" id="CHEBI:33019"/>
        <dbReference type="ChEBI" id="CHEBI:59457"/>
        <dbReference type="ChEBI" id="CHEBI:73183"/>
        <dbReference type="EC" id="3.6.1.31"/>
    </reaction>
</comment>
<keyword evidence="10 11" id="KW-0368">Histidine biosynthesis</keyword>
<evidence type="ECO:0000259" key="12">
    <source>
        <dbReference type="Pfam" id="PF01502"/>
    </source>
</evidence>
<comment type="cofactor">
    <cofactor evidence="11">
        <name>Mg(2+)</name>
        <dbReference type="ChEBI" id="CHEBI:18420"/>
    </cofactor>
    <text evidence="11">Binds 1 Mg(2+) ion per subunit.</text>
</comment>
<dbReference type="UniPathway" id="UPA00031">
    <property type="reaction ID" value="UER00008"/>
</dbReference>
<comment type="similarity">
    <text evidence="6">In the N-terminal section; belongs to the PRA-CH family.</text>
</comment>
<evidence type="ECO:0000313" key="13">
    <source>
        <dbReference type="EMBL" id="CUN41269.1"/>
    </source>
</evidence>
<evidence type="ECO:0000256" key="11">
    <source>
        <dbReference type="HAMAP-Rule" id="MF_01021"/>
    </source>
</evidence>
<comment type="similarity">
    <text evidence="11">Belongs to the PRA-CH family.</text>
</comment>
<accession>A0A173WNY3</accession>
<evidence type="ECO:0000256" key="9">
    <source>
        <dbReference type="ARBA" id="ARBA00022801"/>
    </source>
</evidence>
<comment type="subcellular location">
    <subcellularLocation>
        <location evidence="11">Cytoplasm</location>
    </subcellularLocation>
</comment>
<dbReference type="Proteomes" id="UP000095431">
    <property type="component" value="Unassembled WGS sequence"/>
</dbReference>
<evidence type="ECO:0000313" key="14">
    <source>
        <dbReference type="Proteomes" id="UP000095431"/>
    </source>
</evidence>
<feature type="domain" description="Phosphoribosyl-AMP cyclohydrolase" evidence="12">
    <location>
        <begin position="38"/>
        <end position="111"/>
    </location>
</feature>
<dbReference type="InterPro" id="IPR002496">
    <property type="entry name" value="PRib_AMP_CycHydrolase_dom"/>
</dbReference>
<comment type="cofactor">
    <cofactor evidence="11">
        <name>Zn(2+)</name>
        <dbReference type="ChEBI" id="CHEBI:29105"/>
    </cofactor>
    <text evidence="11">Binds 1 zinc ion per subunit.</text>
</comment>
<proteinExistence type="inferred from homology"/>
<dbReference type="GO" id="GO:0000105">
    <property type="term" value="P:L-histidine biosynthetic process"/>
    <property type="evidence" value="ECO:0007669"/>
    <property type="project" value="UniProtKB-UniRule"/>
</dbReference>
<name>A0A173WNY3_9FIRM</name>
<evidence type="ECO:0000256" key="8">
    <source>
        <dbReference type="ARBA" id="ARBA00022605"/>
    </source>
</evidence>
<feature type="binding site" evidence="11">
    <location>
        <position position="109"/>
    </location>
    <ligand>
        <name>Zn(2+)</name>
        <dbReference type="ChEBI" id="CHEBI:29105"/>
        <note>ligand shared between dimeric partners</note>
    </ligand>
</feature>
<dbReference type="GO" id="GO:0008270">
    <property type="term" value="F:zinc ion binding"/>
    <property type="evidence" value="ECO:0007669"/>
    <property type="project" value="UniProtKB-UniRule"/>
</dbReference>
<dbReference type="AlphaFoldDB" id="A0A173WNY3"/>
<evidence type="ECO:0000256" key="3">
    <source>
        <dbReference type="ARBA" id="ARBA00005169"/>
    </source>
</evidence>
<keyword evidence="11" id="KW-0460">Magnesium</keyword>
<dbReference type="FunFam" id="3.10.20.810:FF:000001">
    <property type="entry name" value="Histidine biosynthesis bifunctional protein HisIE"/>
    <property type="match status" value="1"/>
</dbReference>
<keyword evidence="7 11" id="KW-0963">Cytoplasm</keyword>
<keyword evidence="11" id="KW-0862">Zinc</keyword>
<evidence type="ECO:0000256" key="1">
    <source>
        <dbReference type="ARBA" id="ARBA00000024"/>
    </source>
</evidence>
<keyword evidence="8 11" id="KW-0028">Amino-acid biosynthesis</keyword>
<evidence type="ECO:0000256" key="2">
    <source>
        <dbReference type="ARBA" id="ARBA00001460"/>
    </source>
</evidence>
<dbReference type="InterPro" id="IPR026660">
    <property type="entry name" value="PRA-CH"/>
</dbReference>
<comment type="function">
    <text evidence="11">Catalyzes the hydrolysis of the adenine ring of phosphoribosyl-AMP.</text>
</comment>
<evidence type="ECO:0000256" key="10">
    <source>
        <dbReference type="ARBA" id="ARBA00023102"/>
    </source>
</evidence>
<dbReference type="SUPFAM" id="SSF141734">
    <property type="entry name" value="HisI-like"/>
    <property type="match status" value="1"/>
</dbReference>
<dbReference type="GO" id="GO:0005737">
    <property type="term" value="C:cytoplasm"/>
    <property type="evidence" value="ECO:0007669"/>
    <property type="project" value="UniProtKB-SubCell"/>
</dbReference>
<dbReference type="GO" id="GO:0000287">
    <property type="term" value="F:magnesium ion binding"/>
    <property type="evidence" value="ECO:0007669"/>
    <property type="project" value="UniProtKB-UniRule"/>
</dbReference>
<evidence type="ECO:0000256" key="4">
    <source>
        <dbReference type="ARBA" id="ARBA00005204"/>
    </source>
</evidence>
<evidence type="ECO:0000256" key="7">
    <source>
        <dbReference type="ARBA" id="ARBA00022490"/>
    </source>
</evidence>
<feature type="binding site" evidence="11">
    <location>
        <position position="87"/>
    </location>
    <ligand>
        <name>Mg(2+)</name>
        <dbReference type="ChEBI" id="CHEBI:18420"/>
    </ligand>
</feature>
<dbReference type="NCBIfam" id="NF000768">
    <property type="entry name" value="PRK00051.1"/>
    <property type="match status" value="1"/>
</dbReference>
<dbReference type="Gene3D" id="3.10.20.810">
    <property type="entry name" value="Phosphoribosyl-AMP cyclohydrolase"/>
    <property type="match status" value="1"/>
</dbReference>